<dbReference type="RefSeq" id="WP_309239752.1">
    <property type="nucleotide sequence ID" value="NZ_JBHSXE010000001.1"/>
</dbReference>
<feature type="domain" description="ABC transmembrane type-1" evidence="9">
    <location>
        <begin position="108"/>
        <end position="322"/>
    </location>
</feature>
<evidence type="ECO:0000256" key="7">
    <source>
        <dbReference type="RuleBase" id="RU363032"/>
    </source>
</evidence>
<evidence type="ECO:0000256" key="2">
    <source>
        <dbReference type="ARBA" id="ARBA00022448"/>
    </source>
</evidence>
<keyword evidence="6 7" id="KW-0472">Membrane</keyword>
<evidence type="ECO:0000313" key="10">
    <source>
        <dbReference type="EMBL" id="MFC6885552.1"/>
    </source>
</evidence>
<dbReference type="EMBL" id="JBHSXS010000039">
    <property type="protein sequence ID" value="MFC6885552.1"/>
    <property type="molecule type" value="Genomic_DNA"/>
</dbReference>
<feature type="transmembrane region" description="Helical" evidence="7">
    <location>
        <begin position="51"/>
        <end position="70"/>
    </location>
</feature>
<dbReference type="PROSITE" id="PS50928">
    <property type="entry name" value="ABC_TM1"/>
    <property type="match status" value="1"/>
</dbReference>
<dbReference type="Pfam" id="PF00528">
    <property type="entry name" value="BPD_transp_1"/>
    <property type="match status" value="1"/>
</dbReference>
<dbReference type="InterPro" id="IPR000515">
    <property type="entry name" value="MetI-like"/>
</dbReference>
<feature type="transmembrane region" description="Helical" evidence="7">
    <location>
        <begin position="305"/>
        <end position="323"/>
    </location>
</feature>
<comment type="similarity">
    <text evidence="7">Belongs to the binding-protein-dependent transport system permease family.</text>
</comment>
<proteinExistence type="inferred from homology"/>
<accession>A0ABW2CVM0</accession>
<dbReference type="PANTHER" id="PTHR30193:SF41">
    <property type="entry name" value="DIACETYLCHITOBIOSE UPTAKE SYSTEM PERMEASE PROTEIN NGCF"/>
    <property type="match status" value="1"/>
</dbReference>
<reference evidence="11" key="1">
    <citation type="journal article" date="2019" name="Int. J. Syst. Evol. Microbiol.">
        <title>The Global Catalogue of Microorganisms (GCM) 10K type strain sequencing project: providing services to taxonomists for standard genome sequencing and annotation.</title>
        <authorList>
            <consortium name="The Broad Institute Genomics Platform"/>
            <consortium name="The Broad Institute Genome Sequencing Center for Infectious Disease"/>
            <person name="Wu L."/>
            <person name="Ma J."/>
        </authorList>
    </citation>
    <scope>NUCLEOTIDE SEQUENCE [LARGE SCALE GENOMIC DNA]</scope>
    <source>
        <strain evidence="11">JCM 3369</strain>
    </source>
</reference>
<evidence type="ECO:0000313" key="11">
    <source>
        <dbReference type="Proteomes" id="UP001596380"/>
    </source>
</evidence>
<gene>
    <name evidence="10" type="ORF">ACFQKB_37740</name>
</gene>
<dbReference type="InterPro" id="IPR035906">
    <property type="entry name" value="MetI-like_sf"/>
</dbReference>
<feature type="transmembrane region" description="Helical" evidence="7">
    <location>
        <begin position="142"/>
        <end position="162"/>
    </location>
</feature>
<dbReference type="InterPro" id="IPR051393">
    <property type="entry name" value="ABC_transporter_permease"/>
</dbReference>
<dbReference type="CDD" id="cd06261">
    <property type="entry name" value="TM_PBP2"/>
    <property type="match status" value="1"/>
</dbReference>
<evidence type="ECO:0000256" key="6">
    <source>
        <dbReference type="ARBA" id="ARBA00023136"/>
    </source>
</evidence>
<feature type="compositionally biased region" description="Low complexity" evidence="8">
    <location>
        <begin position="21"/>
        <end position="39"/>
    </location>
</feature>
<protein>
    <submittedName>
        <fullName evidence="10">Carbohydrate ABC transporter permease</fullName>
    </submittedName>
</protein>
<dbReference type="PANTHER" id="PTHR30193">
    <property type="entry name" value="ABC TRANSPORTER PERMEASE PROTEIN"/>
    <property type="match status" value="1"/>
</dbReference>
<organism evidence="10 11">
    <name type="scientific">Actinomadura yumaensis</name>
    <dbReference type="NCBI Taxonomy" id="111807"/>
    <lineage>
        <taxon>Bacteria</taxon>
        <taxon>Bacillati</taxon>
        <taxon>Actinomycetota</taxon>
        <taxon>Actinomycetes</taxon>
        <taxon>Streptosporangiales</taxon>
        <taxon>Thermomonosporaceae</taxon>
        <taxon>Actinomadura</taxon>
    </lineage>
</organism>
<keyword evidence="5 7" id="KW-1133">Transmembrane helix</keyword>
<dbReference type="Gene3D" id="1.10.3720.10">
    <property type="entry name" value="MetI-like"/>
    <property type="match status" value="1"/>
</dbReference>
<dbReference type="SUPFAM" id="SSF161098">
    <property type="entry name" value="MetI-like"/>
    <property type="match status" value="1"/>
</dbReference>
<keyword evidence="11" id="KW-1185">Reference proteome</keyword>
<feature type="transmembrane region" description="Helical" evidence="7">
    <location>
        <begin position="103"/>
        <end position="130"/>
    </location>
</feature>
<evidence type="ECO:0000256" key="3">
    <source>
        <dbReference type="ARBA" id="ARBA00022475"/>
    </source>
</evidence>
<evidence type="ECO:0000259" key="9">
    <source>
        <dbReference type="PROSITE" id="PS50928"/>
    </source>
</evidence>
<keyword evidence="2 7" id="KW-0813">Transport</keyword>
<keyword evidence="3" id="KW-1003">Cell membrane</keyword>
<comment type="subcellular location">
    <subcellularLocation>
        <location evidence="1 7">Cell membrane</location>
        <topology evidence="1 7">Multi-pass membrane protein</topology>
    </subcellularLocation>
</comment>
<feature type="region of interest" description="Disordered" evidence="8">
    <location>
        <begin position="1"/>
        <end position="41"/>
    </location>
</feature>
<name>A0ABW2CVM0_9ACTN</name>
<dbReference type="Proteomes" id="UP001596380">
    <property type="component" value="Unassembled WGS sequence"/>
</dbReference>
<sequence>MRDATSGARGSGAPPPRSLQPRAAVPGASPSPARPSGPSRPRRIGRALTPLLWLGPSIALIAVVVLWPVVEMVRTSLQKISSSGVTLGGSGSRNYSDLFDEDAFLAVVGRTLLWVAGVVVVTMLLSLALGQLLNARFPGRRVVRWTVIVPWAASVLMTALIWKWMLDNYSGLVNRVLLDLNVIDQPVNWLAHPHQAMLWMMWVAVFVSLPFTSFVILAGLQTIPEDVYEAARVDGAGAVRAYFGITLPLLRPAILIASIINVINVFNSFPIIWAMTGGGPGHATDTTTTFMYKIAFYDQNVGESAAMAVVNFALILVMVLLYLRASRWREEVR</sequence>
<evidence type="ECO:0000256" key="4">
    <source>
        <dbReference type="ARBA" id="ARBA00022692"/>
    </source>
</evidence>
<feature type="transmembrane region" description="Helical" evidence="7">
    <location>
        <begin position="241"/>
        <end position="263"/>
    </location>
</feature>
<evidence type="ECO:0000256" key="8">
    <source>
        <dbReference type="SAM" id="MobiDB-lite"/>
    </source>
</evidence>
<evidence type="ECO:0000256" key="5">
    <source>
        <dbReference type="ARBA" id="ARBA00022989"/>
    </source>
</evidence>
<feature type="transmembrane region" description="Helical" evidence="7">
    <location>
        <begin position="199"/>
        <end position="220"/>
    </location>
</feature>
<keyword evidence="4 7" id="KW-0812">Transmembrane</keyword>
<evidence type="ECO:0000256" key="1">
    <source>
        <dbReference type="ARBA" id="ARBA00004651"/>
    </source>
</evidence>
<comment type="caution">
    <text evidence="10">The sequence shown here is derived from an EMBL/GenBank/DDBJ whole genome shotgun (WGS) entry which is preliminary data.</text>
</comment>